<reference evidence="2 3" key="1">
    <citation type="submission" date="2016-10" db="EMBL/GenBank/DDBJ databases">
        <authorList>
            <person name="de Groot N.N."/>
        </authorList>
    </citation>
    <scope>NUCLEOTIDE SEQUENCE [LARGE SCALE GENOMIC DNA]</scope>
    <source>
        <strain evidence="2 3">DSM 1801</strain>
    </source>
</reference>
<proteinExistence type="predicted"/>
<feature type="region of interest" description="Disordered" evidence="1">
    <location>
        <begin position="421"/>
        <end position="458"/>
    </location>
</feature>
<dbReference type="EMBL" id="FOHN01000002">
    <property type="protein sequence ID" value="SES72830.1"/>
    <property type="molecule type" value="Genomic_DNA"/>
</dbReference>
<feature type="compositionally biased region" description="Basic and acidic residues" evidence="1">
    <location>
        <begin position="427"/>
        <end position="436"/>
    </location>
</feature>
<evidence type="ECO:0000313" key="3">
    <source>
        <dbReference type="Proteomes" id="UP000199800"/>
    </source>
</evidence>
<gene>
    <name evidence="2" type="ORF">SAMN04487772_102206</name>
</gene>
<evidence type="ECO:0000256" key="1">
    <source>
        <dbReference type="SAM" id="MobiDB-lite"/>
    </source>
</evidence>
<accession>A0A1H9YUI0</accession>
<dbReference type="AlphaFoldDB" id="A0A1H9YUI0"/>
<dbReference type="Proteomes" id="UP000199800">
    <property type="component" value="Unassembled WGS sequence"/>
</dbReference>
<protein>
    <submittedName>
        <fullName evidence="2">Uncharacterized protein</fullName>
    </submittedName>
</protein>
<evidence type="ECO:0000313" key="2">
    <source>
        <dbReference type="EMBL" id="SES72830.1"/>
    </source>
</evidence>
<sequence length="458" mass="52260">MEQYVQKKSRGNLNFQMPVSNVNSEIGETGIGSQKTWERIQPIQFRRNKVAELPDSQRVEAESQNGLIQRCITSNVVQFDGFLGKRPANPAGGDWGGKVHGEPSGKNYQRDHIIPHSLIRAYVNKLYEMENEDKENRTKEEKEKINKERYGWIIEAIISSFQQAGKTDLSWNGTTYAKEESPVYLGEGLSGYEDIDVISTLDEIMIKGLRGISNGKMKDIINNAVSWMSGNIALNEKGTRIMDHTDESIKVVNEHIEKQKGTAPNTGIASNTEIEQILTKAERKSEIDKWNQEFYHKSGIEGLDYELLHLVYDEKVRSGVKEDDAFRFALMYQEAFNNMQEVAYGDGITDANNKINSVSQILSEIAQVKKPFNLDQMNKKVEDGEEQSYTVLYPMSEGVMRYIAPKMLNERLQTQIESNFETMMGKKKADKEERQRLTGTTTKKRKKKKKDKETKGEV</sequence>
<name>A0A1H9YUI0_9FIRM</name>
<keyword evidence="3" id="KW-1185">Reference proteome</keyword>
<organism evidence="2 3">
    <name type="scientific">[Clostridium] polysaccharolyticum</name>
    <dbReference type="NCBI Taxonomy" id="29364"/>
    <lineage>
        <taxon>Bacteria</taxon>
        <taxon>Bacillati</taxon>
        <taxon>Bacillota</taxon>
        <taxon>Clostridia</taxon>
        <taxon>Lachnospirales</taxon>
        <taxon>Lachnospiraceae</taxon>
    </lineage>
</organism>
<dbReference type="RefSeq" id="WP_092475804.1">
    <property type="nucleotide sequence ID" value="NZ_FOHN01000002.1"/>
</dbReference>